<keyword evidence="1" id="KW-0812">Transmembrane</keyword>
<dbReference type="RefSeq" id="WP_052931445.1">
    <property type="nucleotide sequence ID" value="NZ_LHNS01000037.1"/>
</dbReference>
<dbReference type="Pfam" id="PF14348">
    <property type="entry name" value="DtrJ-like"/>
    <property type="match status" value="1"/>
</dbReference>
<sequence>MKKPWLLVAWLLVIELLAILLLIPGDWTDRAIKRESELVEQSLGVEARDWIQNKASTWFRSSVIDSGFYEGMYQTLIPSEEERQKSKGMQDMGKGWFVWVKGRMEAFVNVIYQFYTRLALLAAWAPYMLILFVPAVYDGMMTWRIKRTNFDYASPVLHRYSVRGTMYLMAGLFIAFFIPIALDPVVIPMTMMTCWALLQIVGGDKLIIPFC</sequence>
<name>A0A605QFD1_SALTM</name>
<evidence type="ECO:0000313" key="2">
    <source>
        <dbReference type="EMBL" id="ECK1399823.1"/>
    </source>
</evidence>
<evidence type="ECO:0000256" key="1">
    <source>
        <dbReference type="SAM" id="Phobius"/>
    </source>
</evidence>
<accession>A0A605QFD1</accession>
<gene>
    <name evidence="2" type="ORF">FQC24_23780</name>
</gene>
<comment type="caution">
    <text evidence="2">The sequence shown here is derived from an EMBL/GenBank/DDBJ whole genome shotgun (WGS) entry which is preliminary data.</text>
</comment>
<feature type="transmembrane region" description="Helical" evidence="1">
    <location>
        <begin position="6"/>
        <end position="24"/>
    </location>
</feature>
<keyword evidence="1" id="KW-0472">Membrane</keyword>
<organism evidence="2">
    <name type="scientific">Salmonella typhimurium</name>
    <dbReference type="NCBI Taxonomy" id="90371"/>
    <lineage>
        <taxon>Bacteria</taxon>
        <taxon>Pseudomonadati</taxon>
        <taxon>Pseudomonadota</taxon>
        <taxon>Gammaproteobacteria</taxon>
        <taxon>Enterobacterales</taxon>
        <taxon>Enterobacteriaceae</taxon>
        <taxon>Salmonella</taxon>
    </lineage>
</organism>
<reference evidence="2" key="1">
    <citation type="submission" date="2019-07" db="EMBL/GenBank/DDBJ databases">
        <authorList>
            <consortium name="NARMS: The National Antimicrobial Resistance Monitoring System"/>
        </authorList>
    </citation>
    <scope>NUCLEOTIDE SEQUENCE</scope>
    <source>
        <strain evidence="2">CVM N18S0806</strain>
    </source>
</reference>
<feature type="transmembrane region" description="Helical" evidence="1">
    <location>
        <begin position="121"/>
        <end position="143"/>
    </location>
</feature>
<feature type="transmembrane region" description="Helical" evidence="1">
    <location>
        <begin position="164"/>
        <end position="182"/>
    </location>
</feature>
<proteinExistence type="predicted"/>
<dbReference type="InterPro" id="IPR022266">
    <property type="entry name" value="DtrJ-like"/>
</dbReference>
<protein>
    <submittedName>
        <fullName evidence="2">DUF4400 domain-containing protein</fullName>
    </submittedName>
</protein>
<keyword evidence="1" id="KW-1133">Transmembrane helix</keyword>
<dbReference type="AlphaFoldDB" id="A0A605QFD1"/>
<dbReference type="EMBL" id="AAJASC010000037">
    <property type="protein sequence ID" value="ECK1399823.1"/>
    <property type="molecule type" value="Genomic_DNA"/>
</dbReference>